<feature type="compositionally biased region" description="Basic residues" evidence="5">
    <location>
        <begin position="701"/>
        <end position="713"/>
    </location>
</feature>
<dbReference type="GO" id="GO:0044423">
    <property type="term" value="C:virion component"/>
    <property type="evidence" value="ECO:0007669"/>
    <property type="project" value="UniProtKB-KW"/>
</dbReference>
<proteinExistence type="inferred from homology"/>
<organismHost>
    <name type="scientific">Gallus gallus</name>
    <name type="common">Chicken</name>
    <dbReference type="NCBI Taxonomy" id="9031"/>
</organismHost>
<evidence type="ECO:0000256" key="4">
    <source>
        <dbReference type="ARBA" id="ARBA00023219"/>
    </source>
</evidence>
<reference evidence="7" key="1">
    <citation type="submission" date="2012-08" db="EMBL/GenBank/DDBJ databases">
        <authorList>
            <person name="Xu Y.-L."/>
            <person name="He P."/>
            <person name="Zhang L."/>
            <person name="Dong S.-L."/>
            <person name="Li F."/>
        </authorList>
    </citation>
    <scope>NUCLEOTIDE SEQUENCE [LARGE SCALE GENOMIC DNA]</scope>
</reference>
<evidence type="ECO:0000256" key="3">
    <source>
        <dbReference type="ARBA" id="ARBA00022844"/>
    </source>
</evidence>
<evidence type="ECO:0000313" key="7">
    <source>
        <dbReference type="Proteomes" id="UP000124840"/>
    </source>
</evidence>
<accession>A0A0K0K631</accession>
<keyword evidence="2" id="KW-1188">Viral release from host cell</keyword>
<organism evidence="6 7">
    <name type="scientific">Infectious laryngotracheitis virus</name>
    <name type="common">ILTV</name>
    <name type="synonym">Gallid herpesvirus 1</name>
    <dbReference type="NCBI Taxonomy" id="10386"/>
    <lineage>
        <taxon>Viruses</taxon>
        <taxon>Duplodnaviria</taxon>
        <taxon>Heunggongvirae</taxon>
        <taxon>Peploviricota</taxon>
        <taxon>Herviviricetes</taxon>
        <taxon>Herpesvirales</taxon>
        <taxon>Orthoherpesviridae</taxon>
        <taxon>Alphaherpesvirinae</taxon>
        <taxon>Iltovirus</taxon>
        <taxon>Iltovirus gallidalpha1</taxon>
    </lineage>
</organism>
<dbReference type="HAMAP" id="MF_04012">
    <property type="entry name" value="HSV_PORTL"/>
    <property type="match status" value="1"/>
</dbReference>
<feature type="compositionally biased region" description="Basic and acidic residues" evidence="5">
    <location>
        <begin position="649"/>
        <end position="674"/>
    </location>
</feature>
<dbReference type="Proteomes" id="UP000124840">
    <property type="component" value="Segment"/>
</dbReference>
<dbReference type="GO" id="GO:0051276">
    <property type="term" value="P:chromosome organization"/>
    <property type="evidence" value="ECO:0007669"/>
    <property type="project" value="InterPro"/>
</dbReference>
<evidence type="ECO:0000256" key="5">
    <source>
        <dbReference type="SAM" id="MobiDB-lite"/>
    </source>
</evidence>
<feature type="region of interest" description="Disordered" evidence="5">
    <location>
        <begin position="649"/>
        <end position="713"/>
    </location>
</feature>
<sequence>MDMPFSQLRQVPCAFDIDNLIAVLEPILTGEPDDWIIIHPTKRTMGFREILLGASTYTSGQGVYNSVRATESVVRQIQVAVLRNILDGCRFEDVERDWDTHIRTRGLTPDELAARYCHNSEDGIRVAEQAFELWSFLLQTVLLDFVRGVSELSLRGLSEAGKAPSYVRYIDWITCLGMVPLVRERKPQEKRPTGSDLGNEDLESTTTEIHHHLHVAPSLFARGFEMLKYLRAVLGAVHILEYERTLIIMNVKTSEIRAYDGNTGELGECMVVWEPLVTDRGVLFDSPMQRLHGPVLKAQAMREHAKLCQLVNTAPIKVLLGLRTENAQDPDHVTKVVDKALGEGVEEAGTSAAARLIKFIIDIRNMRKVGDVADVVDSYLRENVSNIERQLVLDPTRVGCGGRAAAQGQRPIDNAEDRMGNAVRAAVNTSVGKVVNTLFKTVSDLKESNKNLVYSNGKMKKELVEARMESARRTERTQANYDRCPAWETLGGIEEAWGCKETLESLSKLPENLSYNLVDVSKDMNDQQYIANSFLARYIPPYLEEETRLSALWEQELLRVFKIQRNMNNQGEEVSLSYSTSAITLIVGPFFHKVLKASRLGFLVSSQTTYKSEEELCQTLFASSRVGSYLKDLNVRYIANVRRSCANRQDERWDGRAERDRRAYSRGSDRESADSKVSIMGRRSIQRDMPASEKSRTYTIGRHRRRTRTRPYP</sequence>
<dbReference type="EMBL" id="JX458824">
    <property type="protein sequence ID" value="AGN48368.1"/>
    <property type="molecule type" value="Genomic_DNA"/>
</dbReference>
<gene>
    <name evidence="6" type="primary">UL6</name>
    <name evidence="6" type="ORF">ILTVK317_ORF56</name>
</gene>
<name>A0A0K0K631_ILTV</name>
<keyword evidence="4" id="KW-0231">Viral genome packaging</keyword>
<protein>
    <submittedName>
        <fullName evidence="6">Capsid portal protein</fullName>
    </submittedName>
</protein>
<dbReference type="Pfam" id="PF01763">
    <property type="entry name" value="Herpes_UL6"/>
    <property type="match status" value="1"/>
</dbReference>
<dbReference type="InterPro" id="IPR002660">
    <property type="entry name" value="Herpes_Portal"/>
</dbReference>
<evidence type="ECO:0000256" key="1">
    <source>
        <dbReference type="ARBA" id="ARBA00022562"/>
    </source>
</evidence>
<keyword evidence="3" id="KW-0946">Virion</keyword>
<evidence type="ECO:0000313" key="6">
    <source>
        <dbReference type="EMBL" id="AGN48368.1"/>
    </source>
</evidence>
<keyword evidence="1" id="KW-1048">Host nucleus</keyword>
<evidence type="ECO:0000256" key="2">
    <source>
        <dbReference type="ARBA" id="ARBA00022612"/>
    </source>
</evidence>